<dbReference type="GO" id="GO:0003677">
    <property type="term" value="F:DNA binding"/>
    <property type="evidence" value="ECO:0007669"/>
    <property type="project" value="UniProtKB-UniRule"/>
</dbReference>
<feature type="binding site" evidence="12">
    <location>
        <position position="400"/>
    </location>
    <ligand>
        <name>Zn(2+)</name>
        <dbReference type="ChEBI" id="CHEBI:29105"/>
        <label>1</label>
    </ligand>
</feature>
<dbReference type="InterPro" id="IPR042115">
    <property type="entry name" value="PriA_3primeBD_sf"/>
</dbReference>
<comment type="catalytic activity">
    <reaction evidence="12">
        <text>Couples ATP hydrolysis with the unwinding of duplex DNA by translocating in the 3'-5' direction.</text>
        <dbReference type="EC" id="5.6.2.4"/>
    </reaction>
</comment>
<dbReference type="SMART" id="SM00487">
    <property type="entry name" value="DEXDc"/>
    <property type="match status" value="1"/>
</dbReference>
<evidence type="ECO:0000256" key="4">
    <source>
        <dbReference type="ARBA" id="ARBA00022741"/>
    </source>
</evidence>
<dbReference type="AlphaFoldDB" id="A0A2J0KTJ5"/>
<feature type="binding site" evidence="12">
    <location>
        <position position="427"/>
    </location>
    <ligand>
        <name>Zn(2+)</name>
        <dbReference type="ChEBI" id="CHEBI:29105"/>
        <label>2</label>
    </ligand>
</feature>
<evidence type="ECO:0000256" key="3">
    <source>
        <dbReference type="ARBA" id="ARBA00022723"/>
    </source>
</evidence>
<organism evidence="16 17">
    <name type="scientific">Candidatus Aquitaenariimonas noxiae</name>
    <dbReference type="NCBI Taxonomy" id="1974741"/>
    <lineage>
        <taxon>Bacteria</taxon>
        <taxon>Pseudomonadati</taxon>
        <taxon>Candidatus Omnitrophota</taxon>
        <taxon>Candidatus Aquitaenariimonas</taxon>
    </lineage>
</organism>
<keyword evidence="7 12" id="KW-0862">Zinc</keyword>
<accession>A0A2J0KTJ5</accession>
<dbReference type="GO" id="GO:1990077">
    <property type="term" value="C:primosome complex"/>
    <property type="evidence" value="ECO:0007669"/>
    <property type="project" value="UniProtKB-UniRule"/>
</dbReference>
<feature type="binding site" evidence="12">
    <location>
        <position position="409"/>
    </location>
    <ligand>
        <name>Zn(2+)</name>
        <dbReference type="ChEBI" id="CHEBI:29105"/>
        <label>2</label>
    </ligand>
</feature>
<comment type="function">
    <text evidence="12">Initiates the restart of stalled replication forks, which reloads the replicative helicase on sites other than the origin of replication. Recognizes and binds to abandoned replication forks and remodels them to uncover a helicase loading site. Promotes assembly of the primosome at these replication forks.</text>
</comment>
<feature type="region of interest" description="Disordered" evidence="13">
    <location>
        <begin position="1"/>
        <end position="21"/>
    </location>
</feature>
<keyword evidence="4 12" id="KW-0547">Nucleotide-binding</keyword>
<dbReference type="CDD" id="cd17929">
    <property type="entry name" value="DEXHc_priA"/>
    <property type="match status" value="1"/>
</dbReference>
<protein>
    <recommendedName>
        <fullName evidence="12">Replication restart protein PriA</fullName>
    </recommendedName>
    <alternativeName>
        <fullName evidence="12">ATP-dependent DNA helicase PriA</fullName>
        <ecNumber evidence="12">5.6.2.4</ecNumber>
    </alternativeName>
    <alternativeName>
        <fullName evidence="12">DNA 3'-5' helicase PriA</fullName>
    </alternativeName>
</protein>
<keyword evidence="3 12" id="KW-0479">Metal-binding</keyword>
<sequence length="692" mass="77768">MASPVRNQNFPKSKESGISNGASEPSFAEIALGLPIDKLFDYRIPPELEKEIAVGKRVWVPFQNKRKVGYVVAIKSVSDVENVKTIEEIIDKEPLIDPEILTLSKKIAEYYFASWGQAIEASIPIALKKGKVKMGHRKTKIEGEPYPSEELKLPHTLTGEQEEALAAILKSLEGNKHTTFLLHGITASGKTEIYLRVIKRALELGRSSIVLVPEISLTPQTVERFKSRFGDNIAVLHSKLSEGMRFHEWERIKSGEVKIVVGARSAIFSPVKNLGTIILDEEHETSYKQEEAPRYHAREVAQMRSEIAECPLILGTATPSMESYYKAEKGEFKLLELTKRIDNMVLPKVTIVDMKKELHETRKIAVFSRLLKNKIEEAAQKNEQVILFLNRRGFSTFVNCKKCGFVAKCSKCDSVMVYHFATQKLTCHWCNSSMLPPKICPSCQGNYISYFGLGTEKVEEELRHMLPYTRIERMDTDSTAKKGSHARILGDFKRGIIKVLIGTQMIAKGLDFPNVTLVGVISADTGLNLPDFRASERTFCLLTQVAGRAGRGELGGEVVIQTYAPEHYAVASSMKHDYQGFYAKEIESRRELGLPPFYHMARITLQGRNNAYALDAAEKLSSAIRESFKDKHIFVLGPVPAIVSKLRGRYRWNIMIKGKDPFRLNECLKKILSNYKIVKGVGAIVDVDPLTM</sequence>
<dbReference type="GO" id="GO:0006302">
    <property type="term" value="P:double-strand break repair"/>
    <property type="evidence" value="ECO:0007669"/>
    <property type="project" value="InterPro"/>
</dbReference>
<dbReference type="Pfam" id="PF17764">
    <property type="entry name" value="PriA_3primeBD"/>
    <property type="match status" value="1"/>
</dbReference>
<dbReference type="InterPro" id="IPR027417">
    <property type="entry name" value="P-loop_NTPase"/>
</dbReference>
<dbReference type="GO" id="GO:0043138">
    <property type="term" value="F:3'-5' DNA helicase activity"/>
    <property type="evidence" value="ECO:0007669"/>
    <property type="project" value="UniProtKB-EC"/>
</dbReference>
<dbReference type="GO" id="GO:0016887">
    <property type="term" value="F:ATP hydrolysis activity"/>
    <property type="evidence" value="ECO:0007669"/>
    <property type="project" value="RHEA"/>
</dbReference>
<dbReference type="EMBL" id="PEWV01000071">
    <property type="protein sequence ID" value="PIU41109.1"/>
    <property type="molecule type" value="Genomic_DNA"/>
</dbReference>
<dbReference type="Pfam" id="PF18074">
    <property type="entry name" value="PriA_C"/>
    <property type="match status" value="1"/>
</dbReference>
<evidence type="ECO:0000256" key="6">
    <source>
        <dbReference type="ARBA" id="ARBA00022806"/>
    </source>
</evidence>
<evidence type="ECO:0000256" key="7">
    <source>
        <dbReference type="ARBA" id="ARBA00022833"/>
    </source>
</evidence>
<feature type="domain" description="Helicase ATP-binding" evidence="14">
    <location>
        <begin position="171"/>
        <end position="337"/>
    </location>
</feature>
<dbReference type="InterPro" id="IPR041236">
    <property type="entry name" value="PriA_C"/>
</dbReference>
<feature type="binding site" evidence="12">
    <location>
        <position position="443"/>
    </location>
    <ligand>
        <name>Zn(2+)</name>
        <dbReference type="ChEBI" id="CHEBI:29105"/>
        <label>1</label>
    </ligand>
</feature>
<dbReference type="GO" id="GO:0006310">
    <property type="term" value="P:DNA recombination"/>
    <property type="evidence" value="ECO:0007669"/>
    <property type="project" value="InterPro"/>
</dbReference>
<dbReference type="PANTHER" id="PTHR30580">
    <property type="entry name" value="PRIMOSOMAL PROTEIN N"/>
    <property type="match status" value="1"/>
</dbReference>
<feature type="binding site" evidence="12">
    <location>
        <position position="412"/>
    </location>
    <ligand>
        <name>Zn(2+)</name>
        <dbReference type="ChEBI" id="CHEBI:29105"/>
        <label>2</label>
    </ligand>
</feature>
<evidence type="ECO:0000313" key="17">
    <source>
        <dbReference type="Proteomes" id="UP000230052"/>
    </source>
</evidence>
<evidence type="ECO:0000256" key="12">
    <source>
        <dbReference type="HAMAP-Rule" id="MF_00983"/>
    </source>
</evidence>
<evidence type="ECO:0000313" key="16">
    <source>
        <dbReference type="EMBL" id="PIU41109.1"/>
    </source>
</evidence>
<dbReference type="GO" id="GO:0006270">
    <property type="term" value="P:DNA replication initiation"/>
    <property type="evidence" value="ECO:0007669"/>
    <property type="project" value="TreeGrafter"/>
</dbReference>
<comment type="cofactor">
    <cofactor evidence="12">
        <name>Zn(2+)</name>
        <dbReference type="ChEBI" id="CHEBI:29105"/>
    </cofactor>
    <text evidence="12">Binds 2 zinc ions per subunit.</text>
</comment>
<dbReference type="GO" id="GO:0006269">
    <property type="term" value="P:DNA replication, synthesis of primer"/>
    <property type="evidence" value="ECO:0007669"/>
    <property type="project" value="UniProtKB-KW"/>
</dbReference>
<evidence type="ECO:0000259" key="15">
    <source>
        <dbReference type="PROSITE" id="PS51194"/>
    </source>
</evidence>
<proteinExistence type="inferred from homology"/>
<dbReference type="GO" id="GO:0005524">
    <property type="term" value="F:ATP binding"/>
    <property type="evidence" value="ECO:0007669"/>
    <property type="project" value="UniProtKB-UniRule"/>
</dbReference>
<dbReference type="FunFam" id="3.40.1440.60:FF:000001">
    <property type="entry name" value="Primosomal protein N"/>
    <property type="match status" value="1"/>
</dbReference>
<dbReference type="FunFam" id="3.40.50.300:FF:000489">
    <property type="entry name" value="Primosome assembly protein PriA"/>
    <property type="match status" value="1"/>
</dbReference>
<evidence type="ECO:0000256" key="10">
    <source>
        <dbReference type="ARBA" id="ARBA00023235"/>
    </source>
</evidence>
<dbReference type="Proteomes" id="UP000230052">
    <property type="component" value="Unassembled WGS sequence"/>
</dbReference>
<dbReference type="Pfam" id="PF00270">
    <property type="entry name" value="DEAD"/>
    <property type="match status" value="1"/>
</dbReference>
<dbReference type="InterPro" id="IPR014001">
    <property type="entry name" value="Helicase_ATP-bd"/>
</dbReference>
<dbReference type="EC" id="5.6.2.4" evidence="12"/>
<dbReference type="PANTHER" id="PTHR30580:SF0">
    <property type="entry name" value="PRIMOSOMAL PROTEIN N"/>
    <property type="match status" value="1"/>
</dbReference>
<evidence type="ECO:0000256" key="1">
    <source>
        <dbReference type="ARBA" id="ARBA00022515"/>
    </source>
</evidence>
<feature type="binding site" evidence="12">
    <location>
        <position position="440"/>
    </location>
    <ligand>
        <name>Zn(2+)</name>
        <dbReference type="ChEBI" id="CHEBI:29105"/>
        <label>1</label>
    </ligand>
</feature>
<feature type="binding site" evidence="12">
    <location>
        <position position="403"/>
    </location>
    <ligand>
        <name>Zn(2+)</name>
        <dbReference type="ChEBI" id="CHEBI:29105"/>
        <label>1</label>
    </ligand>
</feature>
<dbReference type="SUPFAM" id="SSF52540">
    <property type="entry name" value="P-loop containing nucleoside triphosphate hydrolases"/>
    <property type="match status" value="2"/>
</dbReference>
<keyword evidence="5 12" id="KW-0378">Hydrolase</keyword>
<name>A0A2J0KTJ5_9BACT</name>
<comment type="subunit">
    <text evidence="12">Component of the replication restart primosome.</text>
</comment>
<dbReference type="Gene3D" id="3.40.1440.60">
    <property type="entry name" value="PriA, 3(prime) DNA-binding domain"/>
    <property type="match status" value="1"/>
</dbReference>
<keyword evidence="6 12" id="KW-0347">Helicase</keyword>
<evidence type="ECO:0000259" key="14">
    <source>
        <dbReference type="PROSITE" id="PS51192"/>
    </source>
</evidence>
<evidence type="ECO:0000256" key="5">
    <source>
        <dbReference type="ARBA" id="ARBA00022801"/>
    </source>
</evidence>
<gene>
    <name evidence="12 16" type="primary">priA</name>
    <name evidence="16" type="ORF">COS99_07165</name>
</gene>
<dbReference type="InterPro" id="IPR011545">
    <property type="entry name" value="DEAD/DEAH_box_helicase_dom"/>
</dbReference>
<dbReference type="PROSITE" id="PS51192">
    <property type="entry name" value="HELICASE_ATP_BIND_1"/>
    <property type="match status" value="1"/>
</dbReference>
<dbReference type="SMART" id="SM00490">
    <property type="entry name" value="HELICc"/>
    <property type="match status" value="1"/>
</dbReference>
<feature type="domain" description="Helicase C-terminal" evidence="15">
    <location>
        <begin position="435"/>
        <end position="611"/>
    </location>
</feature>
<dbReference type="CDD" id="cd18804">
    <property type="entry name" value="SF2_C_priA"/>
    <property type="match status" value="1"/>
</dbReference>
<dbReference type="PROSITE" id="PS51194">
    <property type="entry name" value="HELICASE_CTER"/>
    <property type="match status" value="1"/>
</dbReference>
<evidence type="ECO:0000256" key="13">
    <source>
        <dbReference type="SAM" id="MobiDB-lite"/>
    </source>
</evidence>
<comment type="catalytic activity">
    <reaction evidence="11 12">
        <text>ATP + H2O = ADP + phosphate + H(+)</text>
        <dbReference type="Rhea" id="RHEA:13065"/>
        <dbReference type="ChEBI" id="CHEBI:15377"/>
        <dbReference type="ChEBI" id="CHEBI:15378"/>
        <dbReference type="ChEBI" id="CHEBI:30616"/>
        <dbReference type="ChEBI" id="CHEBI:43474"/>
        <dbReference type="ChEBI" id="CHEBI:456216"/>
        <dbReference type="EC" id="5.6.2.4"/>
    </reaction>
</comment>
<dbReference type="GO" id="GO:0008270">
    <property type="term" value="F:zinc ion binding"/>
    <property type="evidence" value="ECO:0007669"/>
    <property type="project" value="UniProtKB-UniRule"/>
</dbReference>
<dbReference type="InterPro" id="IPR001650">
    <property type="entry name" value="Helicase_C-like"/>
</dbReference>
<keyword evidence="8 12" id="KW-0067">ATP-binding</keyword>
<comment type="caution">
    <text evidence="16">The sequence shown here is derived from an EMBL/GenBank/DDBJ whole genome shotgun (WGS) entry which is preliminary data.</text>
</comment>
<evidence type="ECO:0000256" key="11">
    <source>
        <dbReference type="ARBA" id="ARBA00048988"/>
    </source>
</evidence>
<dbReference type="HAMAP" id="MF_00983">
    <property type="entry name" value="PriA"/>
    <property type="match status" value="1"/>
</dbReference>
<comment type="similarity">
    <text evidence="12">Belongs to the helicase family. PriA subfamily.</text>
</comment>
<dbReference type="NCBIfam" id="TIGR00595">
    <property type="entry name" value="priA"/>
    <property type="match status" value="1"/>
</dbReference>
<dbReference type="InterPro" id="IPR005259">
    <property type="entry name" value="PriA"/>
</dbReference>
<evidence type="ECO:0000256" key="9">
    <source>
        <dbReference type="ARBA" id="ARBA00023125"/>
    </source>
</evidence>
<dbReference type="Pfam" id="PF00271">
    <property type="entry name" value="Helicase_C"/>
    <property type="match status" value="1"/>
</dbReference>
<reference evidence="16 17" key="1">
    <citation type="submission" date="2017-09" db="EMBL/GenBank/DDBJ databases">
        <title>Depth-based differentiation of microbial function through sediment-hosted aquifers and enrichment of novel symbionts in the deep terrestrial subsurface.</title>
        <authorList>
            <person name="Probst A.J."/>
            <person name="Ladd B."/>
            <person name="Jarett J.K."/>
            <person name="Geller-Mcgrath D.E."/>
            <person name="Sieber C.M."/>
            <person name="Emerson J.B."/>
            <person name="Anantharaman K."/>
            <person name="Thomas B.C."/>
            <person name="Malmstrom R."/>
            <person name="Stieglmeier M."/>
            <person name="Klingl A."/>
            <person name="Woyke T."/>
            <person name="Ryan C.M."/>
            <person name="Banfield J.F."/>
        </authorList>
    </citation>
    <scope>NUCLEOTIDE SEQUENCE [LARGE SCALE GENOMIC DNA]</scope>
    <source>
        <strain evidence="16">CG07_land_8_20_14_0_80_42_15</strain>
    </source>
</reference>
<feature type="binding site" evidence="12">
    <location>
        <position position="430"/>
    </location>
    <ligand>
        <name>Zn(2+)</name>
        <dbReference type="ChEBI" id="CHEBI:29105"/>
        <label>2</label>
    </ligand>
</feature>
<keyword evidence="10 12" id="KW-0413">Isomerase</keyword>
<dbReference type="Gene3D" id="3.40.50.300">
    <property type="entry name" value="P-loop containing nucleotide triphosphate hydrolases"/>
    <property type="match status" value="2"/>
</dbReference>
<evidence type="ECO:0000256" key="8">
    <source>
        <dbReference type="ARBA" id="ARBA00022840"/>
    </source>
</evidence>
<keyword evidence="2 12" id="KW-0235">DNA replication</keyword>
<keyword evidence="9 12" id="KW-0238">DNA-binding</keyword>
<evidence type="ECO:0000256" key="2">
    <source>
        <dbReference type="ARBA" id="ARBA00022705"/>
    </source>
</evidence>
<dbReference type="InterPro" id="IPR041222">
    <property type="entry name" value="PriA_3primeBD"/>
</dbReference>
<keyword evidence="1 12" id="KW-0639">Primosome</keyword>